<dbReference type="PANTHER" id="PTHR30545">
    <property type="entry name" value="SUGAR FERMENTATION STIMULATION PROTEIN A"/>
    <property type="match status" value="1"/>
</dbReference>
<dbReference type="GO" id="GO:0003677">
    <property type="term" value="F:DNA binding"/>
    <property type="evidence" value="ECO:0007669"/>
    <property type="project" value="InterPro"/>
</dbReference>
<dbReference type="STRING" id="313628.LNTAR_07804"/>
<proteinExistence type="inferred from homology"/>
<dbReference type="HAMAP" id="MF_00095">
    <property type="entry name" value="SfsA"/>
    <property type="match status" value="1"/>
</dbReference>
<name>A6DR42_9BACT</name>
<comment type="similarity">
    <text evidence="1">Belongs to the SfsA family.</text>
</comment>
<dbReference type="eggNOG" id="COG1489">
    <property type="taxonomic scope" value="Bacteria"/>
</dbReference>
<dbReference type="Pfam" id="PF17746">
    <property type="entry name" value="SfsA_N"/>
    <property type="match status" value="1"/>
</dbReference>
<dbReference type="Gene3D" id="3.40.1350.60">
    <property type="match status" value="1"/>
</dbReference>
<comment type="caution">
    <text evidence="4">The sequence shown here is derived from an EMBL/GenBank/DDBJ whole genome shotgun (WGS) entry which is preliminary data.</text>
</comment>
<evidence type="ECO:0000259" key="2">
    <source>
        <dbReference type="Pfam" id="PF03749"/>
    </source>
</evidence>
<dbReference type="OrthoDB" id="9802365at2"/>
<dbReference type="InterPro" id="IPR041465">
    <property type="entry name" value="SfsA_N"/>
</dbReference>
<sequence>MKFESPLIAGKLVRRWNRFLSEIELEDGEVVRAHCPNSGRMTTCNIPGAPVLIRFVDDPKRKLKYTWEHIHTGTHWVCINTNRANQVVKESLTQKLIPEFAHYAKVRPEFKVGKSRIDFLLENEHEKCFIEVKSVSYIEGQKCCFPDAVTSRGLKHLHELIELKQEGHRAAMLFLTMSDQPKSFSPADHVDPEYCKALRDAKNAGVEILVYTCKSSEEEMILGEPIKVTL</sequence>
<evidence type="ECO:0000313" key="4">
    <source>
        <dbReference type="EMBL" id="EDM25930.1"/>
    </source>
</evidence>
<accession>A6DR42</accession>
<evidence type="ECO:0000313" key="5">
    <source>
        <dbReference type="Proteomes" id="UP000004947"/>
    </source>
</evidence>
<keyword evidence="5" id="KW-1185">Reference proteome</keyword>
<reference evidence="4 5" key="1">
    <citation type="journal article" date="2010" name="J. Bacteriol.">
        <title>Genome sequence of Lentisphaera araneosa HTCC2155T, the type species of the order Lentisphaerales in the phylum Lentisphaerae.</title>
        <authorList>
            <person name="Thrash J.C."/>
            <person name="Cho J.C."/>
            <person name="Vergin K.L."/>
            <person name="Morris R.M."/>
            <person name="Giovannoni S.J."/>
        </authorList>
    </citation>
    <scope>NUCLEOTIDE SEQUENCE [LARGE SCALE GENOMIC DNA]</scope>
    <source>
        <strain evidence="4 5">HTCC2155</strain>
    </source>
</reference>
<feature type="domain" description="SfsA N-terminal OB" evidence="3">
    <location>
        <begin position="13"/>
        <end position="79"/>
    </location>
</feature>
<dbReference type="EMBL" id="ABCK01000022">
    <property type="protein sequence ID" value="EDM25930.1"/>
    <property type="molecule type" value="Genomic_DNA"/>
</dbReference>
<evidence type="ECO:0000256" key="1">
    <source>
        <dbReference type="HAMAP-Rule" id="MF_00095"/>
    </source>
</evidence>
<dbReference type="Pfam" id="PF03749">
    <property type="entry name" value="SfsA"/>
    <property type="match status" value="1"/>
</dbReference>
<protein>
    <recommendedName>
        <fullName evidence="1">Sugar fermentation stimulation protein homolog</fullName>
    </recommendedName>
</protein>
<dbReference type="NCBIfam" id="TIGR00230">
    <property type="entry name" value="sfsA"/>
    <property type="match status" value="1"/>
</dbReference>
<dbReference type="PANTHER" id="PTHR30545:SF2">
    <property type="entry name" value="SUGAR FERMENTATION STIMULATION PROTEIN A"/>
    <property type="match status" value="1"/>
</dbReference>
<dbReference type="RefSeq" id="WP_007280314.1">
    <property type="nucleotide sequence ID" value="NZ_ABCK01000022.1"/>
</dbReference>
<dbReference type="Gene3D" id="2.40.50.580">
    <property type="match status" value="1"/>
</dbReference>
<dbReference type="CDD" id="cd22359">
    <property type="entry name" value="SfsA-like_bacterial"/>
    <property type="match status" value="1"/>
</dbReference>
<dbReference type="InterPro" id="IPR005224">
    <property type="entry name" value="SfsA"/>
</dbReference>
<dbReference type="AlphaFoldDB" id="A6DR42"/>
<dbReference type="Proteomes" id="UP000004947">
    <property type="component" value="Unassembled WGS sequence"/>
</dbReference>
<gene>
    <name evidence="1" type="primary">sfsA</name>
    <name evidence="4" type="ORF">LNTAR_07804</name>
</gene>
<organism evidence="4 5">
    <name type="scientific">Lentisphaera araneosa HTCC2155</name>
    <dbReference type="NCBI Taxonomy" id="313628"/>
    <lineage>
        <taxon>Bacteria</taxon>
        <taxon>Pseudomonadati</taxon>
        <taxon>Lentisphaerota</taxon>
        <taxon>Lentisphaeria</taxon>
        <taxon>Lentisphaerales</taxon>
        <taxon>Lentisphaeraceae</taxon>
        <taxon>Lentisphaera</taxon>
    </lineage>
</organism>
<evidence type="ECO:0000259" key="3">
    <source>
        <dbReference type="Pfam" id="PF17746"/>
    </source>
</evidence>
<dbReference type="InterPro" id="IPR040452">
    <property type="entry name" value="SfsA_C"/>
</dbReference>
<feature type="domain" description="Sugar fermentation stimulation protein C-terminal" evidence="2">
    <location>
        <begin position="83"/>
        <end position="218"/>
    </location>
</feature>